<keyword evidence="5" id="KW-1185">Reference proteome</keyword>
<keyword evidence="2" id="KW-0040">ANK repeat</keyword>
<evidence type="ECO:0000313" key="4">
    <source>
        <dbReference type="EMBL" id="GAA57092.1"/>
    </source>
</evidence>
<evidence type="ECO:0000256" key="2">
    <source>
        <dbReference type="ARBA" id="ARBA00023043"/>
    </source>
</evidence>
<proteinExistence type="predicted"/>
<reference evidence="4" key="1">
    <citation type="journal article" date="2011" name="Genome Biol.">
        <title>The draft genome of the carcinogenic human liver fluke Clonorchis sinensis.</title>
        <authorList>
            <person name="Wang X."/>
            <person name="Chen W."/>
            <person name="Huang Y."/>
            <person name="Sun J."/>
            <person name="Men J."/>
            <person name="Liu H."/>
            <person name="Luo F."/>
            <person name="Guo L."/>
            <person name="Lv X."/>
            <person name="Deng C."/>
            <person name="Zhou C."/>
            <person name="Fan Y."/>
            <person name="Li X."/>
            <person name="Huang L."/>
            <person name="Hu Y."/>
            <person name="Liang C."/>
            <person name="Hu X."/>
            <person name="Xu J."/>
            <person name="Yu X."/>
        </authorList>
    </citation>
    <scope>NUCLEOTIDE SEQUENCE [LARGE SCALE GENOMIC DNA]</scope>
    <source>
        <strain evidence="4">Henan</strain>
    </source>
</reference>
<name>G7YVW2_CLOSI</name>
<evidence type="ECO:0000313" key="5">
    <source>
        <dbReference type="Proteomes" id="UP000008909"/>
    </source>
</evidence>
<gene>
    <name evidence="4" type="ORF">CLF_112136</name>
</gene>
<organism evidence="4 5">
    <name type="scientific">Clonorchis sinensis</name>
    <name type="common">Chinese liver fluke</name>
    <dbReference type="NCBI Taxonomy" id="79923"/>
    <lineage>
        <taxon>Eukaryota</taxon>
        <taxon>Metazoa</taxon>
        <taxon>Spiralia</taxon>
        <taxon>Lophotrochozoa</taxon>
        <taxon>Platyhelminthes</taxon>
        <taxon>Trematoda</taxon>
        <taxon>Digenea</taxon>
        <taxon>Opisthorchiida</taxon>
        <taxon>Opisthorchiata</taxon>
        <taxon>Opisthorchiidae</taxon>
        <taxon>Clonorchis</taxon>
    </lineage>
</organism>
<feature type="compositionally biased region" description="Polar residues" evidence="3">
    <location>
        <begin position="1"/>
        <end position="19"/>
    </location>
</feature>
<dbReference type="PANTHER" id="PTHR24173">
    <property type="entry name" value="ANKYRIN REPEAT CONTAINING"/>
    <property type="match status" value="1"/>
</dbReference>
<dbReference type="PANTHER" id="PTHR24173:SF74">
    <property type="entry name" value="ANKYRIN REPEAT DOMAIN-CONTAINING PROTEIN 16"/>
    <property type="match status" value="1"/>
</dbReference>
<dbReference type="InterPro" id="IPR002110">
    <property type="entry name" value="Ankyrin_rpt"/>
</dbReference>
<evidence type="ECO:0000256" key="3">
    <source>
        <dbReference type="SAM" id="MobiDB-lite"/>
    </source>
</evidence>
<dbReference type="Gene3D" id="1.25.40.20">
    <property type="entry name" value="Ankyrin repeat-containing domain"/>
    <property type="match status" value="1"/>
</dbReference>
<reference key="2">
    <citation type="submission" date="2011-10" db="EMBL/GenBank/DDBJ databases">
        <title>The genome and transcriptome sequence of Clonorchis sinensis provide insights into the carcinogenic liver fluke.</title>
        <authorList>
            <person name="Wang X."/>
            <person name="Huang Y."/>
            <person name="Chen W."/>
            <person name="Liu H."/>
            <person name="Guo L."/>
            <person name="Chen Y."/>
            <person name="Luo F."/>
            <person name="Zhou W."/>
            <person name="Sun J."/>
            <person name="Mao Q."/>
            <person name="Liang P."/>
            <person name="Zhou C."/>
            <person name="Tian Y."/>
            <person name="Men J."/>
            <person name="Lv X."/>
            <person name="Huang L."/>
            <person name="Zhou J."/>
            <person name="Hu Y."/>
            <person name="Li R."/>
            <person name="Zhang F."/>
            <person name="Lei H."/>
            <person name="Li X."/>
            <person name="Hu X."/>
            <person name="Liang C."/>
            <person name="Xu J."/>
            <person name="Wu Z."/>
            <person name="Yu X."/>
        </authorList>
    </citation>
    <scope>NUCLEOTIDE SEQUENCE</scope>
    <source>
        <strain>Henan</strain>
    </source>
</reference>
<dbReference type="EMBL" id="DF144536">
    <property type="protein sequence ID" value="GAA57092.1"/>
    <property type="molecule type" value="Genomic_DNA"/>
</dbReference>
<dbReference type="AlphaFoldDB" id="G7YVW2"/>
<keyword evidence="1" id="KW-0677">Repeat</keyword>
<dbReference type="InterPro" id="IPR036770">
    <property type="entry name" value="Ankyrin_rpt-contain_sf"/>
</dbReference>
<accession>G7YVW2</accession>
<sequence length="289" mass="32077">MWNRNNGSGEATELPQSDQPPLRLRGLVPLDLWPGLRKSRFDSCLLILSRFPKLTAFRAFTIIDHGSHPSSDLWNFLSSQVVSVLSPTPCKPLRQPPVINVIFKSASQKGYLNVLALLLNAGARMDLLNHNGETALARATRKGWAHCARLLLTYGANPQPMATDGHPLVVSPLHLARQMHQTAIEKDILTRSIAMENRMLEIVKATIPKHISLLEPGHLVDTKTSSFFPIQLISEEQLSRFVLYFKTPPGYEMVDVNNSLGVKGSSSSDELILVYVVRVQLLVSGFIVD</sequence>
<feature type="region of interest" description="Disordered" evidence="3">
    <location>
        <begin position="1"/>
        <end position="20"/>
    </location>
</feature>
<evidence type="ECO:0000256" key="1">
    <source>
        <dbReference type="ARBA" id="ARBA00022737"/>
    </source>
</evidence>
<dbReference type="Proteomes" id="UP000008909">
    <property type="component" value="Unassembled WGS sequence"/>
</dbReference>
<protein>
    <submittedName>
        <fullName evidence="4">Multiple ankyrin repeats single kh domain protein</fullName>
    </submittedName>
</protein>
<dbReference type="Pfam" id="PF12796">
    <property type="entry name" value="Ank_2"/>
    <property type="match status" value="1"/>
</dbReference>
<dbReference type="SUPFAM" id="SSF48403">
    <property type="entry name" value="Ankyrin repeat"/>
    <property type="match status" value="1"/>
</dbReference>